<evidence type="ECO:0000313" key="4">
    <source>
        <dbReference type="Proteomes" id="UP000251891"/>
    </source>
</evidence>
<feature type="short sequence motif" description="HXTX 2" evidence="2">
    <location>
        <begin position="128"/>
        <end position="131"/>
    </location>
</feature>
<proteinExistence type="inferred from homology"/>
<evidence type="ECO:0000256" key="2">
    <source>
        <dbReference type="HAMAP-Rule" id="MF_01940"/>
    </source>
</evidence>
<dbReference type="GO" id="GO:0008664">
    <property type="term" value="F:RNA 2',3'-cyclic 3'-phosphodiesterase activity"/>
    <property type="evidence" value="ECO:0007669"/>
    <property type="project" value="UniProtKB-EC"/>
</dbReference>
<dbReference type="InterPro" id="IPR009097">
    <property type="entry name" value="Cyclic_Pdiesterase"/>
</dbReference>
<dbReference type="AlphaFoldDB" id="A0A365H973"/>
<dbReference type="Gene3D" id="3.90.1140.10">
    <property type="entry name" value="Cyclic phosphodiesterase"/>
    <property type="match status" value="1"/>
</dbReference>
<dbReference type="GO" id="GO:0004113">
    <property type="term" value="F:2',3'-cyclic-nucleotide 3'-phosphodiesterase activity"/>
    <property type="evidence" value="ECO:0007669"/>
    <property type="project" value="InterPro"/>
</dbReference>
<dbReference type="SUPFAM" id="SSF55144">
    <property type="entry name" value="LigT-like"/>
    <property type="match status" value="1"/>
</dbReference>
<gene>
    <name evidence="3" type="primary">thpR</name>
    <name evidence="3" type="ORF">DPM19_06785</name>
</gene>
<protein>
    <recommendedName>
        <fullName evidence="2">RNA 2',3'-cyclic phosphodiesterase</fullName>
        <shortName evidence="2">RNA 2',3'-CPDase</shortName>
        <ecNumber evidence="2">3.1.4.58</ecNumber>
    </recommendedName>
</protein>
<evidence type="ECO:0000313" key="3">
    <source>
        <dbReference type="EMBL" id="RAY15506.1"/>
    </source>
</evidence>
<feature type="active site" description="Proton acceptor" evidence="2">
    <location>
        <position position="128"/>
    </location>
</feature>
<dbReference type="EMBL" id="QLYX01000003">
    <property type="protein sequence ID" value="RAY15506.1"/>
    <property type="molecule type" value="Genomic_DNA"/>
</dbReference>
<dbReference type="InterPro" id="IPR004175">
    <property type="entry name" value="RNA_CPDase"/>
</dbReference>
<keyword evidence="4" id="KW-1185">Reference proteome</keyword>
<dbReference type="NCBIfam" id="TIGR02258">
    <property type="entry name" value="2_5_ligase"/>
    <property type="match status" value="1"/>
</dbReference>
<dbReference type="PANTHER" id="PTHR35561:SF1">
    <property type="entry name" value="RNA 2',3'-CYCLIC PHOSPHODIESTERASE"/>
    <property type="match status" value="1"/>
</dbReference>
<dbReference type="EC" id="3.1.4.58" evidence="2"/>
<feature type="active site" description="Proton donor" evidence="2">
    <location>
        <position position="40"/>
    </location>
</feature>
<name>A0A365H973_9ACTN</name>
<comment type="function">
    <text evidence="2">Hydrolyzes RNA 2',3'-cyclic phosphodiester to an RNA 2'-phosphomonoester.</text>
</comment>
<dbReference type="Pfam" id="PF13563">
    <property type="entry name" value="2_5_RNA_ligase2"/>
    <property type="match status" value="1"/>
</dbReference>
<feature type="short sequence motif" description="HXTX 1" evidence="2">
    <location>
        <begin position="40"/>
        <end position="43"/>
    </location>
</feature>
<accession>A0A365H973</accession>
<sequence>MRLFAALLPSVAALDELAGAVRPLRAVHPELRWERRELMHVTVAFFGEIDETTLERLLPRLERAAGRYAPMGLSLAGAGAFPSGVHARVLWTGVYGDRRALARLAASCSAAGSRAGSPADHHRGFRPHLTLARSRRPTDLRPLTEELAAFAGAPWAADTLHLVRSHLGAQVRYEYVRSWPLG</sequence>
<dbReference type="OrthoDB" id="9787070at2"/>
<comment type="caution">
    <text evidence="3">The sequence shown here is derived from an EMBL/GenBank/DDBJ whole genome shotgun (WGS) entry which is preliminary data.</text>
</comment>
<evidence type="ECO:0000256" key="1">
    <source>
        <dbReference type="ARBA" id="ARBA00022801"/>
    </source>
</evidence>
<dbReference type="HAMAP" id="MF_01940">
    <property type="entry name" value="RNA_CPDase"/>
    <property type="match status" value="1"/>
</dbReference>
<dbReference type="Proteomes" id="UP000251891">
    <property type="component" value="Unassembled WGS sequence"/>
</dbReference>
<comment type="catalytic activity">
    <reaction evidence="2">
        <text>a 3'-end 2',3'-cyclophospho-ribonucleotide-RNA + H2O = a 3'-end 2'-phospho-ribonucleotide-RNA + H(+)</text>
        <dbReference type="Rhea" id="RHEA:11828"/>
        <dbReference type="Rhea" id="RHEA-COMP:10464"/>
        <dbReference type="Rhea" id="RHEA-COMP:17353"/>
        <dbReference type="ChEBI" id="CHEBI:15377"/>
        <dbReference type="ChEBI" id="CHEBI:15378"/>
        <dbReference type="ChEBI" id="CHEBI:83064"/>
        <dbReference type="ChEBI" id="CHEBI:173113"/>
        <dbReference type="EC" id="3.1.4.58"/>
    </reaction>
</comment>
<keyword evidence="1 2" id="KW-0378">Hydrolase</keyword>
<reference evidence="3 4" key="1">
    <citation type="submission" date="2018-06" db="EMBL/GenBank/DDBJ databases">
        <title>Actinomadura craniellae sp. nov. isolated from marine sponge Craniella sp.</title>
        <authorList>
            <person name="Li L."/>
            <person name="Xu Q.H."/>
            <person name="Lin H.W."/>
            <person name="Lu Y.H."/>
        </authorList>
    </citation>
    <scope>NUCLEOTIDE SEQUENCE [LARGE SCALE GENOMIC DNA]</scope>
    <source>
        <strain evidence="3 4">LHW63021</strain>
    </source>
</reference>
<dbReference type="RefSeq" id="WP_111863970.1">
    <property type="nucleotide sequence ID" value="NZ_QLYX01000003.1"/>
</dbReference>
<organism evidence="3 4">
    <name type="scientific">Actinomadura craniellae</name>
    <dbReference type="NCBI Taxonomy" id="2231787"/>
    <lineage>
        <taxon>Bacteria</taxon>
        <taxon>Bacillati</taxon>
        <taxon>Actinomycetota</taxon>
        <taxon>Actinomycetes</taxon>
        <taxon>Streptosporangiales</taxon>
        <taxon>Thermomonosporaceae</taxon>
        <taxon>Actinomadura</taxon>
    </lineage>
</organism>
<comment type="similarity">
    <text evidence="2">Belongs to the 2H phosphoesterase superfamily. ThpR family.</text>
</comment>
<dbReference type="PANTHER" id="PTHR35561">
    <property type="entry name" value="RNA 2',3'-CYCLIC PHOSPHODIESTERASE"/>
    <property type="match status" value="1"/>
</dbReference>